<dbReference type="PANTHER" id="PTHR13847:SF283">
    <property type="entry name" value="TRNA 5-METHYLAMINOMETHYL-2-THIOURIDINE BIOSYNTHESIS BIFUNCTIONAL PROTEIN MNMC"/>
    <property type="match status" value="1"/>
</dbReference>
<keyword evidence="3 10" id="KW-0285">Flavoprotein</keyword>
<dbReference type="EC" id="1.5.-.-" evidence="10"/>
<dbReference type="PANTHER" id="PTHR13847">
    <property type="entry name" value="SARCOSINE DEHYDROGENASE-RELATED"/>
    <property type="match status" value="1"/>
</dbReference>
<comment type="similarity">
    <text evidence="10">In the N-terminal section; belongs to the methyltransferase superfamily. tRNA (mnm(5)s(2)U34)-methyltransferase family.</text>
</comment>
<feature type="domain" description="FAD dependent oxidoreductase" evidence="11">
    <location>
        <begin position="261"/>
        <end position="631"/>
    </location>
</feature>
<comment type="catalytic activity">
    <reaction evidence="10">
        <text>5-aminomethyl-2-thiouridine(34) in tRNA + S-adenosyl-L-methionine = 5-methylaminomethyl-2-thiouridine(34) in tRNA + S-adenosyl-L-homocysteine + H(+)</text>
        <dbReference type="Rhea" id="RHEA:19569"/>
        <dbReference type="Rhea" id="RHEA-COMP:10195"/>
        <dbReference type="Rhea" id="RHEA-COMP:10197"/>
        <dbReference type="ChEBI" id="CHEBI:15378"/>
        <dbReference type="ChEBI" id="CHEBI:57856"/>
        <dbReference type="ChEBI" id="CHEBI:59789"/>
        <dbReference type="ChEBI" id="CHEBI:74454"/>
        <dbReference type="ChEBI" id="CHEBI:74455"/>
        <dbReference type="EC" id="2.1.1.61"/>
    </reaction>
</comment>
<comment type="similarity">
    <text evidence="10">In the C-terminal section; belongs to the DAO family.</text>
</comment>
<keyword evidence="8 10" id="KW-0560">Oxidoreductase</keyword>
<protein>
    <recommendedName>
        <fullName evidence="10">tRNA 5-methylaminomethyl-2-thiouridine biosynthesis bifunctional protein MnmC</fullName>
        <shortName evidence="10">tRNA mnm(5)s(2)U biosynthesis bifunctional protein</shortName>
    </recommendedName>
    <domain>
        <recommendedName>
            <fullName evidence="10">tRNA (mnm(5)s(2)U34)-methyltransferase</fullName>
            <ecNumber evidence="10">2.1.1.61</ecNumber>
        </recommendedName>
    </domain>
    <domain>
        <recommendedName>
            <fullName evidence="10">FAD-dependent cmnm(5)s(2)U34 oxidoreductase</fullName>
            <ecNumber evidence="10">1.5.-.-</ecNumber>
        </recommendedName>
    </domain>
</protein>
<evidence type="ECO:0000256" key="8">
    <source>
        <dbReference type="ARBA" id="ARBA00023002"/>
    </source>
</evidence>
<dbReference type="InterPro" id="IPR008471">
    <property type="entry name" value="MnmC-like_methylTransf"/>
</dbReference>
<keyword evidence="14" id="KW-1185">Reference proteome</keyword>
<feature type="region of interest" description="FAD-dependent cmnm(5)s(2)U34 oxidoreductase" evidence="10">
    <location>
        <begin position="264"/>
        <end position="661"/>
    </location>
</feature>
<dbReference type="InterPro" id="IPR017610">
    <property type="entry name" value="tRNA_S-uridine_synth_MnmC_C"/>
</dbReference>
<keyword evidence="1 10" id="KW-0963">Cytoplasm</keyword>
<evidence type="ECO:0000256" key="3">
    <source>
        <dbReference type="ARBA" id="ARBA00022630"/>
    </source>
</evidence>
<evidence type="ECO:0000256" key="5">
    <source>
        <dbReference type="ARBA" id="ARBA00022691"/>
    </source>
</evidence>
<dbReference type="RefSeq" id="WP_223825427.1">
    <property type="nucleotide sequence ID" value="NZ_BMFF01000001.1"/>
</dbReference>
<evidence type="ECO:0000259" key="11">
    <source>
        <dbReference type="Pfam" id="PF01266"/>
    </source>
</evidence>
<organism evidence="13 14">
    <name type="scientific">Halopseudomonas salina</name>
    <dbReference type="NCBI Taxonomy" id="1323744"/>
    <lineage>
        <taxon>Bacteria</taxon>
        <taxon>Pseudomonadati</taxon>
        <taxon>Pseudomonadota</taxon>
        <taxon>Gammaproteobacteria</taxon>
        <taxon>Pseudomonadales</taxon>
        <taxon>Pseudomonadaceae</taxon>
        <taxon>Halopseudomonas</taxon>
    </lineage>
</organism>
<reference evidence="14" key="1">
    <citation type="journal article" date="2019" name="Int. J. Syst. Evol. Microbiol.">
        <title>The Global Catalogue of Microorganisms (GCM) 10K type strain sequencing project: providing services to taxonomists for standard genome sequencing and annotation.</title>
        <authorList>
            <consortium name="The Broad Institute Genomics Platform"/>
            <consortium name="The Broad Institute Genome Sequencing Center for Infectious Disease"/>
            <person name="Wu L."/>
            <person name="Ma J."/>
        </authorList>
    </citation>
    <scope>NUCLEOTIDE SEQUENCE [LARGE SCALE GENOMIC DNA]</scope>
    <source>
        <strain evidence="14">CGMCC 1.12482</strain>
    </source>
</reference>
<dbReference type="InterPro" id="IPR036188">
    <property type="entry name" value="FAD/NAD-bd_sf"/>
</dbReference>
<keyword evidence="9 10" id="KW-0511">Multifunctional enzyme</keyword>
<dbReference type="NCBIfam" id="TIGR03197">
    <property type="entry name" value="MnmC_Cterm"/>
    <property type="match status" value="1"/>
</dbReference>
<comment type="subcellular location">
    <subcellularLocation>
        <location evidence="10">Cytoplasm</location>
    </subcellularLocation>
</comment>
<comment type="caution">
    <text evidence="13">The sequence shown here is derived from an EMBL/GenBank/DDBJ whole genome shotgun (WGS) entry which is preliminary data.</text>
</comment>
<accession>A0ABQ1P2X3</accession>
<dbReference type="InterPro" id="IPR029063">
    <property type="entry name" value="SAM-dependent_MTases_sf"/>
</dbReference>
<evidence type="ECO:0000256" key="9">
    <source>
        <dbReference type="ARBA" id="ARBA00023268"/>
    </source>
</evidence>
<feature type="region of interest" description="tRNA (mnm(5)s(2)U34)-methyltransferase" evidence="10">
    <location>
        <begin position="1"/>
        <end position="236"/>
    </location>
</feature>
<proteinExistence type="inferred from homology"/>
<keyword evidence="2 10" id="KW-0489">Methyltransferase</keyword>
<comment type="cofactor">
    <cofactor evidence="10">
        <name>FAD</name>
        <dbReference type="ChEBI" id="CHEBI:57692"/>
    </cofactor>
</comment>
<evidence type="ECO:0000256" key="1">
    <source>
        <dbReference type="ARBA" id="ARBA00022490"/>
    </source>
</evidence>
<evidence type="ECO:0000259" key="12">
    <source>
        <dbReference type="Pfam" id="PF05430"/>
    </source>
</evidence>
<dbReference type="EMBL" id="BMFF01000001">
    <property type="protein sequence ID" value="GGC87995.1"/>
    <property type="molecule type" value="Genomic_DNA"/>
</dbReference>
<dbReference type="InterPro" id="IPR006076">
    <property type="entry name" value="FAD-dep_OxRdtase"/>
</dbReference>
<sequence>MTPPPLLADLEWTDDGRPVSLRFGDIYPSSHLDAGEGGRLYLLHNRLESRWRALNPDARFCIAETGFGTGLNFLCAWQLWASTAPADAQLHFISAEQSPFSAADLRRAQALWPELAIWSEQLLEQYSSPTPGWHRYVLNGGKVTLTLLVGDVLDTLKQLEAVVDAWFLSDLAPQTNLSIWQSELCRQLTRLSHPGTTLATGIVADTLRMGLFQAGFTVAELSQAQQGSATLAGETDRLPPREWTPPWYRSPEVDLPPQRKAIVIGAGLAGCSTAYALAQRGWKVTVIERNAGEAREASGNPQGILYCKLSPHQTPLSRFVQSSYGYSVRLLKLLLPQDGSNWSACGVLQLSDNEKESARLRALAGQGYPSNFLHGVTAEQASKIAGVGVSAGGLFFPEGGWVHPPALCRSLLKHPGITLVTHQEALKLSYRETLWHATDEQERDICAAPVVVICSAGDSQRFDQTAHLPLKTIRGQITHLPACPESQALRTVLCGEGYVSPAREGEHFVGASFRFDRSDTEPSEEENISNLALLTSLSAELDQAIRRSPDWNPDNLSARAALRCTSPDYLPLIGPIADAKRFRQDFAVLAKDASKRPDIPAPWLPGLYINTAHGSRGLISCPLSGELIAAMLENGPLPLPLDLVQAVHPSRFMLRQLVRGK</sequence>
<dbReference type="Pfam" id="PF01266">
    <property type="entry name" value="DAO"/>
    <property type="match status" value="1"/>
</dbReference>
<dbReference type="NCBIfam" id="NF002481">
    <property type="entry name" value="PRK01747.1-2"/>
    <property type="match status" value="1"/>
</dbReference>
<dbReference type="InterPro" id="IPR047785">
    <property type="entry name" value="tRNA_MNMC2"/>
</dbReference>
<dbReference type="InterPro" id="IPR023032">
    <property type="entry name" value="tRNA_MAMT_biosynth_bifunc_MnmC"/>
</dbReference>
<evidence type="ECO:0000256" key="2">
    <source>
        <dbReference type="ARBA" id="ARBA00022603"/>
    </source>
</evidence>
<comment type="function">
    <text evidence="10">Catalyzes the last two steps in the biosynthesis of 5-methylaminomethyl-2-thiouridine (mnm(5)s(2)U) at the wobble position (U34) in tRNA. Catalyzes the FAD-dependent demodification of cmnm(5)s(2)U34 to nm(5)s(2)U34, followed by the transfer of a methyl group from S-adenosyl-L-methionine to nm(5)s(2)U34, to form mnm(5)s(2)U34.</text>
</comment>
<dbReference type="SUPFAM" id="SSF51905">
    <property type="entry name" value="FAD/NAD(P)-binding domain"/>
    <property type="match status" value="1"/>
</dbReference>
<keyword evidence="7 10" id="KW-0274">FAD</keyword>
<evidence type="ECO:0000313" key="14">
    <source>
        <dbReference type="Proteomes" id="UP000638188"/>
    </source>
</evidence>
<keyword evidence="4 10" id="KW-0808">Transferase</keyword>
<dbReference type="Proteomes" id="UP000638188">
    <property type="component" value="Unassembled WGS sequence"/>
</dbReference>
<dbReference type="EC" id="2.1.1.61" evidence="10"/>
<feature type="domain" description="MnmC-like methyltransferase" evidence="12">
    <location>
        <begin position="114"/>
        <end position="224"/>
    </location>
</feature>
<evidence type="ECO:0000256" key="4">
    <source>
        <dbReference type="ARBA" id="ARBA00022679"/>
    </source>
</evidence>
<keyword evidence="5 10" id="KW-0949">S-adenosyl-L-methionine</keyword>
<dbReference type="Gene3D" id="3.50.50.60">
    <property type="entry name" value="FAD/NAD(P)-binding domain"/>
    <property type="match status" value="1"/>
</dbReference>
<dbReference type="Pfam" id="PF05430">
    <property type="entry name" value="Methyltransf_30"/>
    <property type="match status" value="1"/>
</dbReference>
<dbReference type="Gene3D" id="3.30.9.10">
    <property type="entry name" value="D-Amino Acid Oxidase, subunit A, domain 2"/>
    <property type="match status" value="1"/>
</dbReference>
<gene>
    <name evidence="10 13" type="primary">mnmC</name>
    <name evidence="13" type="ORF">GCM10007418_04650</name>
</gene>
<evidence type="ECO:0000256" key="6">
    <source>
        <dbReference type="ARBA" id="ARBA00022694"/>
    </source>
</evidence>
<evidence type="ECO:0000256" key="7">
    <source>
        <dbReference type="ARBA" id="ARBA00022827"/>
    </source>
</evidence>
<evidence type="ECO:0000313" key="13">
    <source>
        <dbReference type="EMBL" id="GGC87995.1"/>
    </source>
</evidence>
<dbReference type="Gene3D" id="3.40.50.150">
    <property type="entry name" value="Vaccinia Virus protein VP39"/>
    <property type="match status" value="1"/>
</dbReference>
<dbReference type="HAMAP" id="MF_01102">
    <property type="entry name" value="MnmC"/>
    <property type="match status" value="1"/>
</dbReference>
<dbReference type="NCBIfam" id="NF033855">
    <property type="entry name" value="tRNA_MNMC2"/>
    <property type="match status" value="1"/>
</dbReference>
<evidence type="ECO:0000256" key="10">
    <source>
        <dbReference type="HAMAP-Rule" id="MF_01102"/>
    </source>
</evidence>
<name>A0ABQ1P2X3_9GAMM</name>
<keyword evidence="6 10" id="KW-0819">tRNA processing</keyword>